<keyword evidence="4" id="KW-1185">Reference proteome</keyword>
<dbReference type="AlphaFoldDB" id="A0A0J7NIU9"/>
<name>A0A0J7NIU9_LASNI</name>
<dbReference type="InterPro" id="IPR056499">
    <property type="entry name" value="Beta-prop_HPS5-like"/>
</dbReference>
<dbReference type="Gene3D" id="2.130.10.10">
    <property type="entry name" value="YVTN repeat-like/Quinoprotein amine dehydrogenase"/>
    <property type="match status" value="1"/>
</dbReference>
<dbReference type="STRING" id="67767.A0A0J7NIU9"/>
<dbReference type="GO" id="GO:0032527">
    <property type="term" value="P:protein exit from endoplasmic reticulum"/>
    <property type="evidence" value="ECO:0007669"/>
    <property type="project" value="TreeGrafter"/>
</dbReference>
<evidence type="ECO:0000313" key="4">
    <source>
        <dbReference type="Proteomes" id="UP000036403"/>
    </source>
</evidence>
<sequence>MTTPMCEDGGPLREWAPLAVLLQQIPAKIQNGIFTQDINFTCIAALTEFIAIGTNHGLVYWYNREKQDLQRLRCENVNSKITTIQVISTVDYMVAAGNEHGVVTVFQIPKNPPDSLPDSLKPKQKKQVERYSISGLHNTAVTAVEWSKNGMKLFSGDKNGLVVLTEIDFYMHLSKSSKLLNEKYSVVQLSYQQGLLLVSTILRTILVNRNENGKVTQVGQKERKTLGKLGAVFGSRQNYVQESVIYASRPGLRLWQADKIGTVLKTLIFKDAVISGHTEVTLLNPAPEGSRKNRGEPSFGIVLPFCDDLLVTYCDDVVYVVNPNTIAITSIVNDLRRVTDVACTKDEIFILEGERNILRIAYYPENNITSGEMSNTLDPLLSFAEYSKPVANSILGLTSKLKESNIVPTIPFSKINPTNIIQSVGILPTVTVGTDANVIANAEEAVEIPPIVPIDLNTTLITDIDKILEHNDTNKRRNAEDKSNDRREIFQKISQQAFEDVVFTPERKQKKSRIKAVNGSESVISPHDNTDDLSSSLSIDHVNTNKTTMTTYSSLMQLSLEDDFILKSDRDLETIQRDVEDKEKLLADVLDFDLSKYMTSSRINDDSSISNHIDTITCINCNVHSNNAMNEEQDANKENENIEQSDHTETESGEEDVSYRTELKRLEDLGECRKTLLQNKLDDIPHINLVDLRQVPPIHRDELEHQFNALAKECATSVILEEEDWVLVKDDIPSITMF</sequence>
<dbReference type="PANTHER" id="PTHR23287:SF16">
    <property type="entry name" value="TECTONIN BETA-PROPELLER REPEAT-CONTAINING PROTEIN 2"/>
    <property type="match status" value="1"/>
</dbReference>
<feature type="compositionally biased region" description="Basic and acidic residues" evidence="1">
    <location>
        <begin position="634"/>
        <end position="650"/>
    </location>
</feature>
<dbReference type="Proteomes" id="UP000036403">
    <property type="component" value="Unassembled WGS sequence"/>
</dbReference>
<organism evidence="3 4">
    <name type="scientific">Lasius niger</name>
    <name type="common">Black garden ant</name>
    <dbReference type="NCBI Taxonomy" id="67767"/>
    <lineage>
        <taxon>Eukaryota</taxon>
        <taxon>Metazoa</taxon>
        <taxon>Ecdysozoa</taxon>
        <taxon>Arthropoda</taxon>
        <taxon>Hexapoda</taxon>
        <taxon>Insecta</taxon>
        <taxon>Pterygota</taxon>
        <taxon>Neoptera</taxon>
        <taxon>Endopterygota</taxon>
        <taxon>Hymenoptera</taxon>
        <taxon>Apocrita</taxon>
        <taxon>Aculeata</taxon>
        <taxon>Formicoidea</taxon>
        <taxon>Formicidae</taxon>
        <taxon>Formicinae</taxon>
        <taxon>Lasius</taxon>
        <taxon>Lasius</taxon>
    </lineage>
</organism>
<protein>
    <submittedName>
        <fullName evidence="3">Wd repeat-containing protein</fullName>
    </submittedName>
</protein>
<comment type="caution">
    <text evidence="3">The sequence shown here is derived from an EMBL/GenBank/DDBJ whole genome shotgun (WGS) entry which is preliminary data.</text>
</comment>
<dbReference type="SUPFAM" id="SSF50978">
    <property type="entry name" value="WD40 repeat-like"/>
    <property type="match status" value="1"/>
</dbReference>
<evidence type="ECO:0000259" key="2">
    <source>
        <dbReference type="Pfam" id="PF23756"/>
    </source>
</evidence>
<feature type="region of interest" description="Disordered" evidence="1">
    <location>
        <begin position="634"/>
        <end position="659"/>
    </location>
</feature>
<dbReference type="EMBL" id="LBMM01004412">
    <property type="protein sequence ID" value="KMQ92440.1"/>
    <property type="molecule type" value="Genomic_DNA"/>
</dbReference>
<dbReference type="PaxDb" id="67767-A0A0J7NIU9"/>
<reference evidence="3 4" key="1">
    <citation type="submission" date="2015-04" db="EMBL/GenBank/DDBJ databases">
        <title>Lasius niger genome sequencing.</title>
        <authorList>
            <person name="Konorov E.A."/>
            <person name="Nikitin M.A."/>
            <person name="Kirill M.V."/>
            <person name="Chang P."/>
        </authorList>
    </citation>
    <scope>NUCLEOTIDE SEQUENCE [LARGE SCALE GENOMIC DNA]</scope>
    <source>
        <tissue evidence="3">Whole</tissue>
    </source>
</reference>
<dbReference type="InterPro" id="IPR015943">
    <property type="entry name" value="WD40/YVTN_repeat-like_dom_sf"/>
</dbReference>
<dbReference type="InterPro" id="IPR036322">
    <property type="entry name" value="WD40_repeat_dom_sf"/>
</dbReference>
<evidence type="ECO:0000256" key="1">
    <source>
        <dbReference type="SAM" id="MobiDB-lite"/>
    </source>
</evidence>
<dbReference type="PANTHER" id="PTHR23287">
    <property type="entry name" value="RUBY-EYE2-LIKE PROTEIN"/>
    <property type="match status" value="1"/>
</dbReference>
<dbReference type="OrthoDB" id="9930272at2759"/>
<dbReference type="GO" id="GO:0005737">
    <property type="term" value="C:cytoplasm"/>
    <property type="evidence" value="ECO:0007669"/>
    <property type="project" value="GOC"/>
</dbReference>
<evidence type="ECO:0000313" key="3">
    <source>
        <dbReference type="EMBL" id="KMQ92440.1"/>
    </source>
</evidence>
<dbReference type="Pfam" id="PF23756">
    <property type="entry name" value="Beta-prop_HPS5"/>
    <property type="match status" value="1"/>
</dbReference>
<feature type="region of interest" description="Disordered" evidence="1">
    <location>
        <begin position="509"/>
        <end position="531"/>
    </location>
</feature>
<feature type="domain" description="HPS5-like beta-propeller" evidence="2">
    <location>
        <begin position="35"/>
        <end position="351"/>
    </location>
</feature>
<accession>A0A0J7NIU9</accession>
<gene>
    <name evidence="3" type="ORF">RF55_7563</name>
</gene>
<proteinExistence type="predicted"/>